<dbReference type="Proteomes" id="UP001160483">
    <property type="component" value="Unassembled WGS sequence"/>
</dbReference>
<evidence type="ECO:0000259" key="8">
    <source>
        <dbReference type="PROSITE" id="PS50089"/>
    </source>
</evidence>
<dbReference type="InterPro" id="IPR014891">
    <property type="entry name" value="DWNN_domain"/>
</dbReference>
<dbReference type="GO" id="GO:0016567">
    <property type="term" value="P:protein ubiquitination"/>
    <property type="evidence" value="ECO:0007669"/>
    <property type="project" value="InterPro"/>
</dbReference>
<feature type="compositionally biased region" description="Basic and acidic residues" evidence="7">
    <location>
        <begin position="1012"/>
        <end position="1024"/>
    </location>
</feature>
<name>A0AAU9KL16_9STRA</name>
<dbReference type="Pfam" id="PF13696">
    <property type="entry name" value="zf-CCHC_2"/>
    <property type="match status" value="1"/>
</dbReference>
<evidence type="ECO:0000313" key="11">
    <source>
        <dbReference type="EMBL" id="CAH0475011.1"/>
    </source>
</evidence>
<dbReference type="PANTHER" id="PTHR15439:SF0">
    <property type="entry name" value="CELL DIVISION CYCLE AND APOPTOSIS REGULATOR PROTEIN 1-RELATED"/>
    <property type="match status" value="1"/>
</dbReference>
<protein>
    <recommendedName>
        <fullName evidence="13">E3 ubiquitin-protein ligase RBBP6</fullName>
    </recommendedName>
</protein>
<evidence type="ECO:0000256" key="6">
    <source>
        <dbReference type="PROSITE-ProRule" id="PRU00047"/>
    </source>
</evidence>
<dbReference type="Pfam" id="PF08783">
    <property type="entry name" value="DWNN"/>
    <property type="match status" value="1"/>
</dbReference>
<dbReference type="SUPFAM" id="SSF57850">
    <property type="entry name" value="RING/U-box"/>
    <property type="match status" value="1"/>
</dbReference>
<dbReference type="GO" id="GO:0005634">
    <property type="term" value="C:nucleus"/>
    <property type="evidence" value="ECO:0007669"/>
    <property type="project" value="UniProtKB-SubCell"/>
</dbReference>
<dbReference type="PROSITE" id="PS50089">
    <property type="entry name" value="ZF_RING_2"/>
    <property type="match status" value="1"/>
</dbReference>
<keyword evidence="2" id="KW-0479">Metal-binding</keyword>
<feature type="compositionally biased region" description="Gly residues" evidence="7">
    <location>
        <begin position="620"/>
        <end position="654"/>
    </location>
</feature>
<dbReference type="InterPro" id="IPR013083">
    <property type="entry name" value="Znf_RING/FYVE/PHD"/>
</dbReference>
<feature type="compositionally biased region" description="Basic and acidic residues" evidence="7">
    <location>
        <begin position="1049"/>
        <end position="1159"/>
    </location>
</feature>
<evidence type="ECO:0000256" key="5">
    <source>
        <dbReference type="ARBA" id="ARBA00023242"/>
    </source>
</evidence>
<feature type="compositionally biased region" description="Basic and acidic residues" evidence="7">
    <location>
        <begin position="460"/>
        <end position="470"/>
    </location>
</feature>
<evidence type="ECO:0000313" key="12">
    <source>
        <dbReference type="Proteomes" id="UP001160483"/>
    </source>
</evidence>
<dbReference type="AlphaFoldDB" id="A0AAU9KL16"/>
<feature type="compositionally biased region" description="Basic residues" evidence="7">
    <location>
        <begin position="1025"/>
        <end position="1045"/>
    </location>
</feature>
<keyword evidence="3 6" id="KW-0863">Zinc-finger</keyword>
<feature type="region of interest" description="Disordered" evidence="7">
    <location>
        <begin position="427"/>
        <end position="1277"/>
    </location>
</feature>
<evidence type="ECO:0000256" key="2">
    <source>
        <dbReference type="ARBA" id="ARBA00022723"/>
    </source>
</evidence>
<evidence type="ECO:0000256" key="7">
    <source>
        <dbReference type="SAM" id="MobiDB-lite"/>
    </source>
</evidence>
<comment type="caution">
    <text evidence="11">The sequence shown here is derived from an EMBL/GenBank/DDBJ whole genome shotgun (WGS) entry which is preliminary data.</text>
</comment>
<dbReference type="PROSITE" id="PS51282">
    <property type="entry name" value="DWNN"/>
    <property type="match status" value="1"/>
</dbReference>
<dbReference type="EMBL" id="CAKKTJ010000119">
    <property type="protein sequence ID" value="CAH0475011.1"/>
    <property type="molecule type" value="Genomic_DNA"/>
</dbReference>
<feature type="domain" description="DWNN" evidence="10">
    <location>
        <begin position="3"/>
        <end position="76"/>
    </location>
</feature>
<feature type="domain" description="CCHC-type" evidence="9">
    <location>
        <begin position="252"/>
        <end position="266"/>
    </location>
</feature>
<evidence type="ECO:0000259" key="10">
    <source>
        <dbReference type="PROSITE" id="PS51282"/>
    </source>
</evidence>
<dbReference type="InterPro" id="IPR001878">
    <property type="entry name" value="Znf_CCHC"/>
</dbReference>
<dbReference type="GO" id="GO:0008270">
    <property type="term" value="F:zinc ion binding"/>
    <property type="evidence" value="ECO:0007669"/>
    <property type="project" value="UniProtKB-KW"/>
</dbReference>
<feature type="compositionally biased region" description="Low complexity" evidence="7">
    <location>
        <begin position="437"/>
        <end position="458"/>
    </location>
</feature>
<dbReference type="Gene3D" id="3.10.20.90">
    <property type="entry name" value="Phosphatidylinositol 3-kinase Catalytic Subunit, Chain A, domain 1"/>
    <property type="match status" value="1"/>
</dbReference>
<evidence type="ECO:0000256" key="1">
    <source>
        <dbReference type="ARBA" id="ARBA00004123"/>
    </source>
</evidence>
<feature type="compositionally biased region" description="Low complexity" evidence="7">
    <location>
        <begin position="795"/>
        <end position="804"/>
    </location>
</feature>
<dbReference type="InterPro" id="IPR025829">
    <property type="entry name" value="Zn_knuckle_CX2CX3GHX4C"/>
</dbReference>
<feature type="compositionally biased region" description="Basic and acidic residues" evidence="7">
    <location>
        <begin position="686"/>
        <end position="761"/>
    </location>
</feature>
<feature type="compositionally biased region" description="Basic and acidic residues" evidence="7">
    <location>
        <begin position="1176"/>
        <end position="1186"/>
    </location>
</feature>
<dbReference type="SMART" id="SM01180">
    <property type="entry name" value="DWNN"/>
    <property type="match status" value="1"/>
</dbReference>
<feature type="compositionally biased region" description="Polar residues" evidence="7">
    <location>
        <begin position="492"/>
        <end position="511"/>
    </location>
</feature>
<feature type="compositionally biased region" description="Basic and acidic residues" evidence="7">
    <location>
        <begin position="1224"/>
        <end position="1256"/>
    </location>
</feature>
<dbReference type="PROSITE" id="PS50158">
    <property type="entry name" value="ZF_CCHC"/>
    <property type="match status" value="1"/>
</dbReference>
<feature type="compositionally biased region" description="Basic and acidic residues" evidence="7">
    <location>
        <begin position="846"/>
        <end position="871"/>
    </location>
</feature>
<keyword evidence="5" id="KW-0539">Nucleus</keyword>
<evidence type="ECO:0000259" key="9">
    <source>
        <dbReference type="PROSITE" id="PS50158"/>
    </source>
</evidence>
<feature type="compositionally biased region" description="Pro residues" evidence="7">
    <location>
        <begin position="658"/>
        <end position="681"/>
    </location>
</feature>
<feature type="domain" description="RING-type" evidence="8">
    <location>
        <begin position="350"/>
        <end position="390"/>
    </location>
</feature>
<feature type="compositionally biased region" description="Polar residues" evidence="7">
    <location>
        <begin position="945"/>
        <end position="955"/>
    </location>
</feature>
<feature type="compositionally biased region" description="Basic residues" evidence="7">
    <location>
        <begin position="762"/>
        <end position="787"/>
    </location>
</feature>
<feature type="compositionally biased region" description="Basic residues" evidence="7">
    <location>
        <begin position="805"/>
        <end position="821"/>
    </location>
</feature>
<dbReference type="GO" id="GO:0003676">
    <property type="term" value="F:nucleic acid binding"/>
    <property type="evidence" value="ECO:0007669"/>
    <property type="project" value="InterPro"/>
</dbReference>
<comment type="subcellular location">
    <subcellularLocation>
        <location evidence="1">Nucleus</location>
    </subcellularLocation>
</comment>
<feature type="compositionally biased region" description="Low complexity" evidence="7">
    <location>
        <begin position="1193"/>
        <end position="1204"/>
    </location>
</feature>
<dbReference type="SUPFAM" id="SSF57756">
    <property type="entry name" value="Retrovirus zinc finger-like domains"/>
    <property type="match status" value="1"/>
</dbReference>
<dbReference type="GO" id="GO:0006511">
    <property type="term" value="P:ubiquitin-dependent protein catabolic process"/>
    <property type="evidence" value="ECO:0007669"/>
    <property type="project" value="TreeGrafter"/>
</dbReference>
<feature type="compositionally biased region" description="Gly residues" evidence="7">
    <location>
        <begin position="192"/>
        <end position="236"/>
    </location>
</feature>
<dbReference type="InterPro" id="IPR036875">
    <property type="entry name" value="Znf_CCHC_sf"/>
</dbReference>
<dbReference type="SMART" id="SM00343">
    <property type="entry name" value="ZnF_C2HC"/>
    <property type="match status" value="1"/>
</dbReference>
<organism evidence="11 12">
    <name type="scientific">Peronospora belbahrii</name>
    <dbReference type="NCBI Taxonomy" id="622444"/>
    <lineage>
        <taxon>Eukaryota</taxon>
        <taxon>Sar</taxon>
        <taxon>Stramenopiles</taxon>
        <taxon>Oomycota</taxon>
        <taxon>Peronosporomycetes</taxon>
        <taxon>Peronosporales</taxon>
        <taxon>Peronosporaceae</taxon>
        <taxon>Peronospora</taxon>
    </lineage>
</organism>
<evidence type="ECO:0008006" key="13">
    <source>
        <dbReference type="Google" id="ProtNLM"/>
    </source>
</evidence>
<gene>
    <name evidence="11" type="ORF">PBS003_LOCUS1847</name>
</gene>
<dbReference type="Gene3D" id="3.30.40.10">
    <property type="entry name" value="Zinc/RING finger domain, C3HC4 (zinc finger)"/>
    <property type="match status" value="1"/>
</dbReference>
<feature type="compositionally biased region" description="Low complexity" evidence="7">
    <location>
        <begin position="555"/>
        <end position="572"/>
    </location>
</feature>
<dbReference type="Gene3D" id="4.10.60.10">
    <property type="entry name" value="Zinc finger, CCHC-type"/>
    <property type="match status" value="1"/>
</dbReference>
<dbReference type="GO" id="GO:0061630">
    <property type="term" value="F:ubiquitin protein ligase activity"/>
    <property type="evidence" value="ECO:0007669"/>
    <property type="project" value="InterPro"/>
</dbReference>
<feature type="compositionally biased region" description="Basic and acidic residues" evidence="7">
    <location>
        <begin position="957"/>
        <end position="993"/>
    </location>
</feature>
<feature type="compositionally biased region" description="Basic and acidic residues" evidence="7">
    <location>
        <begin position="1268"/>
        <end position="1277"/>
    </location>
</feature>
<dbReference type="InterPro" id="IPR001841">
    <property type="entry name" value="Znf_RING"/>
</dbReference>
<feature type="compositionally biased region" description="Polar residues" evidence="7">
    <location>
        <begin position="825"/>
        <end position="840"/>
    </location>
</feature>
<dbReference type="InterPro" id="IPR033489">
    <property type="entry name" value="RBBP6"/>
</dbReference>
<dbReference type="CDD" id="cd16620">
    <property type="entry name" value="vRING-HC-C4C4_RBBP6"/>
    <property type="match status" value="1"/>
</dbReference>
<dbReference type="GO" id="GO:0006397">
    <property type="term" value="P:mRNA processing"/>
    <property type="evidence" value="ECO:0007669"/>
    <property type="project" value="InterPro"/>
</dbReference>
<feature type="compositionally biased region" description="Basic and acidic residues" evidence="7">
    <location>
        <begin position="878"/>
        <end position="921"/>
    </location>
</feature>
<evidence type="ECO:0000256" key="3">
    <source>
        <dbReference type="ARBA" id="ARBA00022771"/>
    </source>
</evidence>
<dbReference type="PANTHER" id="PTHR15439">
    <property type="entry name" value="RETINOBLASTOMA-BINDING PROTEIN 6"/>
    <property type="match status" value="1"/>
</dbReference>
<proteinExistence type="predicted"/>
<evidence type="ECO:0000256" key="4">
    <source>
        <dbReference type="ARBA" id="ARBA00022833"/>
    </source>
</evidence>
<feature type="region of interest" description="Disordered" evidence="7">
    <location>
        <begin position="192"/>
        <end position="243"/>
    </location>
</feature>
<sequence length="1277" mass="138448">MSIHFKFKSAKEFDTVTFPGAAIRVLDLKKAIVDKKKLAKGLDFDLVITDAQNGKVYEDENTQLPRNTSVTVKRIPSKQPGSGLLARMKQEAAVAAAAAAAVAIQLSPPVAAMAGPSPVGPTPIQPMATLSLNTEDSAEGAQTMEDEMAALQSIHEQAEDMRGSRLGNKTWTASSGSNANNVMNYYSASGPGGEASGRGNGASGRGFGRGGRGGDFGGRGGVMNGRGGGRGTGPGAPNGSNLLGDPPSNYVCYRCGTPGHYIQNCPTNGDPEFDQHRVKKKTGIPKSFMKAVSDPSEIPVGAGKTVVNAPWGGLAVIEPQNKNFSKLMAQSGGSATLDQFISNPPEHLACPLCRRLMSDAVLIPCCQESACDECLRGALIEHKLTCPLCNVSNMSPEKLLPNKVLRTSVDEFLRRARTEQQEREQLVKEAEEKAMAKQKAAEQTAGSASRRSGDSADATLEIKKGKKGDGGDDEEDEFGGDIFGEGVENEDASLSPQKTATSLSMSPSQQNPPLPKDDKVTAKEGEVADGPSRKTSDASSNGGGQTADNTDKSIPTSGSQGLPSSQGPPIQQMPWGRDGPRGPPLGFNAPPGPWFDGPPRGQPGPWFDGPPGPWFDGSFQGPGGPRGAMKGGRGGGRGRGGRGMPPPGYFGGPGPDYFGPPPGHPDYFGPPPPWFDGPMPPFGGRGGDRWFDGESRGRDDDRRRDRSTSRDRDRSRTLDRSTGRDGKGERVRRGGDGKETRGSRRGDRKESCGARGGDRERSKRSRSRSRSFKAGRSRSNSRLRHDKKTREHASSSRAWSSRASSSRRSRSASRNRHHREHKNSSSRNDANEGSNKNSGKAVSRASNRDAKKDVHKDTRKDADKTANKDANKGTMQDSGKDSGDDVTKGSKKDVNKDSSDKNRKSKEEQKKQESTVKDVKLDQVAAPAIDLDFLAEPLDDDMSSDNETPRSTTTPILDRKKSDESMTSKDPKTNDDKISCVDSFHEKRDDNRRNGSHSSSRKHDKSPMRSNRGRDRDRDRDRGPTPKKRGGSLSRSRRSHSRSQSRHGLSRDSSRRRTESSSKRGEDKSLSTARAKDRSSGGSRDRDHDRNDRDRERGNRDRGRDRDRDRDRDRVREKDQPRESVREKGRPRDREKAQDRERDRPRDRKEREGKRGRDAADDDATMGGDRKRRRSAEKERERRTEKSSGGGKRVVTTTSGSSRGSRGGRNRRRGGGGGGGASGDADKRRIEVEGEGKSGGNDCKRPSRKKSDDRGGKGSGEPQAKKRSVLDRLGPKL</sequence>
<feature type="compositionally biased region" description="Basic and acidic residues" evidence="7">
    <location>
        <begin position="515"/>
        <end position="536"/>
    </location>
</feature>
<keyword evidence="4" id="KW-0862">Zinc</keyword>
<accession>A0AAU9KL16</accession>
<reference evidence="11" key="1">
    <citation type="submission" date="2021-11" db="EMBL/GenBank/DDBJ databases">
        <authorList>
            <person name="Islam A."/>
            <person name="Islam S."/>
            <person name="Flora M.S."/>
            <person name="Rahman M."/>
            <person name="Ziaur R.M."/>
            <person name="Epstein J.H."/>
            <person name="Hassan M."/>
            <person name="Klassen M."/>
            <person name="Woodard K."/>
            <person name="Webb A."/>
            <person name="Webby R.J."/>
            <person name="El Zowalaty M.E."/>
        </authorList>
    </citation>
    <scope>NUCLEOTIDE SEQUENCE</scope>
    <source>
        <strain evidence="11">Pbs3</strain>
    </source>
</reference>